<organism evidence="2 3">
    <name type="scientific">Anaeromyces robustus</name>
    <dbReference type="NCBI Taxonomy" id="1754192"/>
    <lineage>
        <taxon>Eukaryota</taxon>
        <taxon>Fungi</taxon>
        <taxon>Fungi incertae sedis</taxon>
        <taxon>Chytridiomycota</taxon>
        <taxon>Chytridiomycota incertae sedis</taxon>
        <taxon>Neocallimastigomycetes</taxon>
        <taxon>Neocallimastigales</taxon>
        <taxon>Neocallimastigaceae</taxon>
        <taxon>Anaeromyces</taxon>
    </lineage>
</organism>
<dbReference type="AlphaFoldDB" id="A0A1Y1WWZ2"/>
<reference evidence="2 3" key="1">
    <citation type="submission" date="2016-08" db="EMBL/GenBank/DDBJ databases">
        <title>A Parts List for Fungal Cellulosomes Revealed by Comparative Genomics.</title>
        <authorList>
            <consortium name="DOE Joint Genome Institute"/>
            <person name="Haitjema C.H."/>
            <person name="Gilmore S.P."/>
            <person name="Henske J.K."/>
            <person name="Solomon K.V."/>
            <person name="De Groot R."/>
            <person name="Kuo A."/>
            <person name="Mondo S.J."/>
            <person name="Salamov A.A."/>
            <person name="Labutti K."/>
            <person name="Zhao Z."/>
            <person name="Chiniquy J."/>
            <person name="Barry K."/>
            <person name="Brewer H.M."/>
            <person name="Purvine S.O."/>
            <person name="Wright A.T."/>
            <person name="Boxma B."/>
            <person name="Van Alen T."/>
            <person name="Hackstein J.H."/>
            <person name="Baker S.E."/>
            <person name="Grigoriev I.V."/>
            <person name="O'Malley M.A."/>
        </authorList>
    </citation>
    <scope>NUCLEOTIDE SEQUENCE [LARGE SCALE GENOMIC DNA]</scope>
    <source>
        <strain evidence="2 3">S4</strain>
    </source>
</reference>
<gene>
    <name evidence="2" type="ORF">BCR32DRAFT_282648</name>
</gene>
<evidence type="ECO:0000313" key="2">
    <source>
        <dbReference type="EMBL" id="ORX78033.1"/>
    </source>
</evidence>
<dbReference type="EMBL" id="MCFG01000225">
    <property type="protein sequence ID" value="ORX78033.1"/>
    <property type="molecule type" value="Genomic_DNA"/>
</dbReference>
<accession>A0A1Y1WWZ2</accession>
<comment type="caution">
    <text evidence="2">The sequence shown here is derived from an EMBL/GenBank/DDBJ whole genome shotgun (WGS) entry which is preliminary data.</text>
</comment>
<reference evidence="2 3" key="2">
    <citation type="submission" date="2016-08" db="EMBL/GenBank/DDBJ databases">
        <title>Pervasive Adenine N6-methylation of Active Genes in Fungi.</title>
        <authorList>
            <consortium name="DOE Joint Genome Institute"/>
            <person name="Mondo S.J."/>
            <person name="Dannebaum R.O."/>
            <person name="Kuo R.C."/>
            <person name="Labutti K."/>
            <person name="Haridas S."/>
            <person name="Kuo A."/>
            <person name="Salamov A."/>
            <person name="Ahrendt S.R."/>
            <person name="Lipzen A."/>
            <person name="Sullivan W."/>
            <person name="Andreopoulos W.B."/>
            <person name="Clum A."/>
            <person name="Lindquist E."/>
            <person name="Daum C."/>
            <person name="Ramamoorthy G.K."/>
            <person name="Gryganskyi A."/>
            <person name="Culley D."/>
            <person name="Magnuson J.K."/>
            <person name="James T.Y."/>
            <person name="O'Malley M.A."/>
            <person name="Stajich J.E."/>
            <person name="Spatafora J.W."/>
            <person name="Visel A."/>
            <person name="Grigoriev I.V."/>
        </authorList>
    </citation>
    <scope>NUCLEOTIDE SEQUENCE [LARGE SCALE GENOMIC DNA]</scope>
    <source>
        <strain evidence="2 3">S4</strain>
    </source>
</reference>
<evidence type="ECO:0000256" key="1">
    <source>
        <dbReference type="SAM" id="Coils"/>
    </source>
</evidence>
<keyword evidence="3" id="KW-1185">Reference proteome</keyword>
<sequence>MKKLYQLANTIKLYQSYFLDNEPYMIKEDGITIKIENDLSKILQRKQKFVDDCEDMYANWATEYKLSENYNNNNNENEQFKSFLPNVFTSHVNFVNYIYENKEKIIDKAVESELVELRESYNAAKNQGEDLNKVVDRYTKYGSTKSG</sequence>
<name>A0A1Y1WWZ2_9FUNG</name>
<proteinExistence type="predicted"/>
<feature type="coiled-coil region" evidence="1">
    <location>
        <begin position="107"/>
        <end position="134"/>
    </location>
</feature>
<protein>
    <submittedName>
        <fullName evidence="2">Uncharacterized protein</fullName>
    </submittedName>
</protein>
<evidence type="ECO:0000313" key="3">
    <source>
        <dbReference type="Proteomes" id="UP000193944"/>
    </source>
</evidence>
<keyword evidence="1" id="KW-0175">Coiled coil</keyword>
<dbReference type="Proteomes" id="UP000193944">
    <property type="component" value="Unassembled WGS sequence"/>
</dbReference>